<name>H1RY36_9BURK</name>
<evidence type="ECO:0000313" key="4">
    <source>
        <dbReference type="Proteomes" id="UP000005808"/>
    </source>
</evidence>
<evidence type="ECO:0000256" key="2">
    <source>
        <dbReference type="SAM" id="SignalP"/>
    </source>
</evidence>
<dbReference type="Proteomes" id="UP000005808">
    <property type="component" value="Unassembled WGS sequence"/>
</dbReference>
<protein>
    <submittedName>
        <fullName evidence="3">Uncharacterized protein</fullName>
    </submittedName>
</protein>
<reference evidence="3 4" key="1">
    <citation type="journal article" date="2012" name="J. Bacteriol.">
        <title>De Novo Genome Project of Cupriavidus basilensis OR16.</title>
        <authorList>
            <person name="Cserhati M."/>
            <person name="Kriszt B."/>
            <person name="Szoboszlay S."/>
            <person name="Toth A."/>
            <person name="Szabo I."/>
            <person name="Tancsics A."/>
            <person name="Nagy I."/>
            <person name="Horvath B."/>
            <person name="Nagy I."/>
            <person name="Kukolya J."/>
        </authorList>
    </citation>
    <scope>NUCLEOTIDE SEQUENCE [LARGE SCALE GENOMIC DNA]</scope>
    <source>
        <strain evidence="3 4">OR16</strain>
    </source>
</reference>
<sequence length="298" mass="31617">MRVKRDLAALAAIGFAAVLSATQAVRAAPDAPISAESADSPEQPLPADASPPAGKAGCWETLWSRTNAKVQMEADGAMPMSITTVQEPLESTPAGCQAIINIHSKSALAALRGPPVVADQRDLVSIAPLAAPSAVRVEVHSEINARARYARLYGASTSIGEGVFNYAGADLREGAILGGETVNSSVTLKIYVRGTDEEVGELRAPHATITISSRHVGRRRAIDTALGRKECIPITYEKRSSLGPAQLVDALILTTPSVMQITDWYCPSERFVLRTEVREQGKVQRIDTTAIMPVGEAP</sequence>
<dbReference type="EMBL" id="AHJE01000002">
    <property type="protein sequence ID" value="EHP44809.1"/>
    <property type="molecule type" value="Genomic_DNA"/>
</dbReference>
<evidence type="ECO:0000256" key="1">
    <source>
        <dbReference type="SAM" id="MobiDB-lite"/>
    </source>
</evidence>
<proteinExistence type="predicted"/>
<keyword evidence="2" id="KW-0732">Signal</keyword>
<feature type="chain" id="PRO_5003553340" evidence="2">
    <location>
        <begin position="28"/>
        <end position="298"/>
    </location>
</feature>
<dbReference type="AlphaFoldDB" id="H1RY36"/>
<dbReference type="PATRIC" id="fig|1127483.3.peg.156"/>
<feature type="signal peptide" evidence="2">
    <location>
        <begin position="1"/>
        <end position="27"/>
    </location>
</feature>
<accession>H1RY36</accession>
<feature type="region of interest" description="Disordered" evidence="1">
    <location>
        <begin position="32"/>
        <end position="56"/>
    </location>
</feature>
<evidence type="ECO:0000313" key="3">
    <source>
        <dbReference type="EMBL" id="EHP44809.1"/>
    </source>
</evidence>
<organism evidence="3 4">
    <name type="scientific">Cupriavidus basilensis OR16</name>
    <dbReference type="NCBI Taxonomy" id="1127483"/>
    <lineage>
        <taxon>Bacteria</taxon>
        <taxon>Pseudomonadati</taxon>
        <taxon>Pseudomonadota</taxon>
        <taxon>Betaproteobacteria</taxon>
        <taxon>Burkholderiales</taxon>
        <taxon>Burkholderiaceae</taxon>
        <taxon>Cupriavidus</taxon>
    </lineage>
</organism>
<comment type="caution">
    <text evidence="3">The sequence shown here is derived from an EMBL/GenBank/DDBJ whole genome shotgun (WGS) entry which is preliminary data.</text>
</comment>
<gene>
    <name evidence="3" type="ORF">OR16_00745</name>
</gene>